<dbReference type="EMBL" id="JARLKZ010000002">
    <property type="protein sequence ID" value="MEC0238383.1"/>
    <property type="molecule type" value="Genomic_DNA"/>
</dbReference>
<evidence type="ECO:0008006" key="4">
    <source>
        <dbReference type="Google" id="ProtNLM"/>
    </source>
</evidence>
<proteinExistence type="predicted"/>
<comment type="caution">
    <text evidence="2">The sequence shown here is derived from an EMBL/GenBank/DDBJ whole genome shotgun (WGS) entry which is preliminary data.</text>
</comment>
<sequence>MYRLLLNVDFVSFLPPMIPEWLEFALHLMVSIGIGILYSGWNMLSPKPHSLLRALILGLLSSLLFFPLAAFSGRVPSPVDMAAFTWWFTGHLLYGFMLYVSARTLNPSYRIAKSKKA</sequence>
<accession>A0ABU6GF81</accession>
<keyword evidence="1" id="KW-0812">Transmembrane</keyword>
<keyword evidence="1" id="KW-0472">Membrane</keyword>
<keyword evidence="1" id="KW-1133">Transmembrane helix</keyword>
<dbReference type="RefSeq" id="WP_326084896.1">
    <property type="nucleotide sequence ID" value="NZ_JARLKZ010000002.1"/>
</dbReference>
<feature type="transmembrane region" description="Helical" evidence="1">
    <location>
        <begin position="24"/>
        <end position="44"/>
    </location>
</feature>
<reference evidence="2 3" key="1">
    <citation type="submission" date="2023-03" db="EMBL/GenBank/DDBJ databases">
        <title>Bacillus Genome Sequencing.</title>
        <authorList>
            <person name="Dunlap C."/>
        </authorList>
    </citation>
    <scope>NUCLEOTIDE SEQUENCE [LARGE SCALE GENOMIC DNA]</scope>
    <source>
        <strain evidence="2 3">BD-525</strain>
    </source>
</reference>
<feature type="transmembrane region" description="Helical" evidence="1">
    <location>
        <begin position="51"/>
        <end position="72"/>
    </location>
</feature>
<dbReference type="Proteomes" id="UP001344632">
    <property type="component" value="Unassembled WGS sequence"/>
</dbReference>
<keyword evidence="3" id="KW-1185">Reference proteome</keyword>
<name>A0ABU6GF81_9BACL</name>
<feature type="transmembrane region" description="Helical" evidence="1">
    <location>
        <begin position="84"/>
        <end position="105"/>
    </location>
</feature>
<gene>
    <name evidence="2" type="ORF">P4H66_00665</name>
</gene>
<evidence type="ECO:0000256" key="1">
    <source>
        <dbReference type="SAM" id="Phobius"/>
    </source>
</evidence>
<protein>
    <recommendedName>
        <fullName evidence="4">Transmembrane protein</fullName>
    </recommendedName>
</protein>
<evidence type="ECO:0000313" key="3">
    <source>
        <dbReference type="Proteomes" id="UP001344632"/>
    </source>
</evidence>
<organism evidence="2 3">
    <name type="scientific">Paenibacillus dokdonensis</name>
    <dbReference type="NCBI Taxonomy" id="2567944"/>
    <lineage>
        <taxon>Bacteria</taxon>
        <taxon>Bacillati</taxon>
        <taxon>Bacillota</taxon>
        <taxon>Bacilli</taxon>
        <taxon>Bacillales</taxon>
        <taxon>Paenibacillaceae</taxon>
        <taxon>Paenibacillus</taxon>
    </lineage>
</organism>
<evidence type="ECO:0000313" key="2">
    <source>
        <dbReference type="EMBL" id="MEC0238383.1"/>
    </source>
</evidence>